<dbReference type="GeneID" id="19341754"/>
<evidence type="ECO:0000256" key="1">
    <source>
        <dbReference type="SAM" id="MobiDB-lite"/>
    </source>
</evidence>
<feature type="compositionally biased region" description="Basic residues" evidence="1">
    <location>
        <begin position="32"/>
        <end position="44"/>
    </location>
</feature>
<keyword evidence="3" id="KW-1185">Reference proteome</keyword>
<organism evidence="2 3">
    <name type="scientific">Pseudocercospora fijiensis (strain CIRAD86)</name>
    <name type="common">Black leaf streak disease fungus</name>
    <name type="synonym">Mycosphaerella fijiensis</name>
    <dbReference type="NCBI Taxonomy" id="383855"/>
    <lineage>
        <taxon>Eukaryota</taxon>
        <taxon>Fungi</taxon>
        <taxon>Dikarya</taxon>
        <taxon>Ascomycota</taxon>
        <taxon>Pezizomycotina</taxon>
        <taxon>Dothideomycetes</taxon>
        <taxon>Dothideomycetidae</taxon>
        <taxon>Mycosphaerellales</taxon>
        <taxon>Mycosphaerellaceae</taxon>
        <taxon>Pseudocercospora</taxon>
    </lineage>
</organism>
<dbReference type="OrthoDB" id="10459972at2759"/>
<evidence type="ECO:0000313" key="3">
    <source>
        <dbReference type="Proteomes" id="UP000016932"/>
    </source>
</evidence>
<dbReference type="AlphaFoldDB" id="M3AMM5"/>
<name>M3AMM5_PSEFD</name>
<accession>M3AMM5</accession>
<reference evidence="2 3" key="1">
    <citation type="journal article" date="2012" name="PLoS Pathog.">
        <title>Diverse lifestyles and strategies of plant pathogenesis encoded in the genomes of eighteen Dothideomycetes fungi.</title>
        <authorList>
            <person name="Ohm R.A."/>
            <person name="Feau N."/>
            <person name="Henrissat B."/>
            <person name="Schoch C.L."/>
            <person name="Horwitz B.A."/>
            <person name="Barry K.W."/>
            <person name="Condon B.J."/>
            <person name="Copeland A.C."/>
            <person name="Dhillon B."/>
            <person name="Glaser F."/>
            <person name="Hesse C.N."/>
            <person name="Kosti I."/>
            <person name="LaButti K."/>
            <person name="Lindquist E.A."/>
            <person name="Lucas S."/>
            <person name="Salamov A.A."/>
            <person name="Bradshaw R.E."/>
            <person name="Ciuffetti L."/>
            <person name="Hamelin R.C."/>
            <person name="Kema G.H.J."/>
            <person name="Lawrence C."/>
            <person name="Scott J.A."/>
            <person name="Spatafora J.W."/>
            <person name="Turgeon B.G."/>
            <person name="de Wit P.J.G.M."/>
            <person name="Zhong S."/>
            <person name="Goodwin S.B."/>
            <person name="Grigoriev I.V."/>
        </authorList>
    </citation>
    <scope>NUCLEOTIDE SEQUENCE [LARGE SCALE GENOMIC DNA]</scope>
    <source>
        <strain evidence="2 3">CIRAD86</strain>
    </source>
</reference>
<dbReference type="HOGENOM" id="CLU_970196_0_0_1"/>
<gene>
    <name evidence="2" type="ORF">MYCFIDRAFT_80791</name>
</gene>
<feature type="region of interest" description="Disordered" evidence="1">
    <location>
        <begin position="14"/>
        <end position="79"/>
    </location>
</feature>
<dbReference type="VEuPathDB" id="FungiDB:MYCFIDRAFT_80791"/>
<sequence>MYYFAPRPNGAFIEDWEQPTFDEGPHSPPIRNRLRPHSRSRRTHPSGASLRVGFAQQQYDDSDPFNGNGFSSTRDRPPTPYFIDAQHSRPSSRSTNAFWPSPALSGDASSLALLLDPSKIVGTDTTLHAPSHPLALAQHLDPQHHSCQAQLCPTRTPATTLQIFQAAPTRHVARKGDQLSRPGRYLPIYSSRVAEAAAAAAAEVVIEVRVATQKTVPALATTLLIKVVVVVRAVIVIVSTPRTKPFVDQQTSVIEIFGQMDSAGRGGMRFRIISRRMMEMRRRDGVE</sequence>
<dbReference type="Proteomes" id="UP000016932">
    <property type="component" value="Unassembled WGS sequence"/>
</dbReference>
<protein>
    <submittedName>
        <fullName evidence="2">Uncharacterized protein</fullName>
    </submittedName>
</protein>
<dbReference type="KEGG" id="pfj:MYCFIDRAFT_80791"/>
<evidence type="ECO:0000313" key="2">
    <source>
        <dbReference type="EMBL" id="EME78373.1"/>
    </source>
</evidence>
<dbReference type="EMBL" id="KB446563">
    <property type="protein sequence ID" value="EME78373.1"/>
    <property type="molecule type" value="Genomic_DNA"/>
</dbReference>
<proteinExistence type="predicted"/>
<dbReference type="RefSeq" id="XP_007930765.1">
    <property type="nucleotide sequence ID" value="XM_007932574.1"/>
</dbReference>